<proteinExistence type="predicted"/>
<dbReference type="HOGENOM" id="CLU_2328617_0_0_11"/>
<evidence type="ECO:0000313" key="3">
    <source>
        <dbReference type="Proteomes" id="UP000000851"/>
    </source>
</evidence>
<keyword evidence="1" id="KW-0812">Transmembrane</keyword>
<dbReference type="eggNOG" id="ENOG5033G9Y">
    <property type="taxonomic scope" value="Bacteria"/>
</dbReference>
<dbReference type="Proteomes" id="UP000000851">
    <property type="component" value="Chromosome"/>
</dbReference>
<keyword evidence="1" id="KW-1133">Transmembrane helix</keyword>
<evidence type="ECO:0000313" key="2">
    <source>
        <dbReference type="EMBL" id="ACU72713.1"/>
    </source>
</evidence>
<dbReference type="RefSeq" id="WP_015792442.1">
    <property type="nucleotide sequence ID" value="NC_013131.1"/>
</dbReference>
<evidence type="ECO:0000256" key="1">
    <source>
        <dbReference type="SAM" id="Phobius"/>
    </source>
</evidence>
<feature type="transmembrane region" description="Helical" evidence="1">
    <location>
        <begin position="44"/>
        <end position="62"/>
    </location>
</feature>
<organism evidence="2 3">
    <name type="scientific">Catenulispora acidiphila (strain DSM 44928 / JCM 14897 / NBRC 102108 / NRRL B-24433 / ID139908)</name>
    <dbReference type="NCBI Taxonomy" id="479433"/>
    <lineage>
        <taxon>Bacteria</taxon>
        <taxon>Bacillati</taxon>
        <taxon>Actinomycetota</taxon>
        <taxon>Actinomycetes</taxon>
        <taxon>Catenulisporales</taxon>
        <taxon>Catenulisporaceae</taxon>
        <taxon>Catenulispora</taxon>
    </lineage>
</organism>
<sequence length="98" mass="10148">MWQTIALGFLGGVLAGNALPHFLRGITKRRYPSAFGNGPVPNLVAGWAGLVIGTVLLATAHLTRHPWPALAGVSVGVLLIGLFHAGPGAFGREEPQSS</sequence>
<dbReference type="InParanoid" id="C7QDC0"/>
<feature type="transmembrane region" description="Helical" evidence="1">
    <location>
        <begin position="69"/>
        <end position="90"/>
    </location>
</feature>
<dbReference type="EMBL" id="CP001700">
    <property type="protein sequence ID" value="ACU72713.1"/>
    <property type="molecule type" value="Genomic_DNA"/>
</dbReference>
<reference evidence="2 3" key="1">
    <citation type="journal article" date="2009" name="Stand. Genomic Sci.">
        <title>Complete genome sequence of Catenulispora acidiphila type strain (ID 139908).</title>
        <authorList>
            <person name="Copeland A."/>
            <person name="Lapidus A."/>
            <person name="Glavina Del Rio T."/>
            <person name="Nolan M."/>
            <person name="Lucas S."/>
            <person name="Chen F."/>
            <person name="Tice H."/>
            <person name="Cheng J.F."/>
            <person name="Bruce D."/>
            <person name="Goodwin L."/>
            <person name="Pitluck S."/>
            <person name="Mikhailova N."/>
            <person name="Pati A."/>
            <person name="Ivanova N."/>
            <person name="Mavromatis K."/>
            <person name="Chen A."/>
            <person name="Palaniappan K."/>
            <person name="Chain P."/>
            <person name="Land M."/>
            <person name="Hauser L."/>
            <person name="Chang Y.J."/>
            <person name="Jeffries C.D."/>
            <person name="Chertkov O."/>
            <person name="Brettin T."/>
            <person name="Detter J.C."/>
            <person name="Han C."/>
            <person name="Ali Z."/>
            <person name="Tindall B.J."/>
            <person name="Goker M."/>
            <person name="Bristow J."/>
            <person name="Eisen J.A."/>
            <person name="Markowitz V."/>
            <person name="Hugenholtz P."/>
            <person name="Kyrpides N.C."/>
            <person name="Klenk H.P."/>
        </authorList>
    </citation>
    <scope>NUCLEOTIDE SEQUENCE [LARGE SCALE GENOMIC DNA]</scope>
    <source>
        <strain evidence="3">DSM 44928 / JCM 14897 / NBRC 102108 / NRRL B-24433 / ID139908</strain>
    </source>
</reference>
<gene>
    <name evidence="2" type="ordered locus">Caci_3812</name>
</gene>
<keyword evidence="1" id="KW-0472">Membrane</keyword>
<protein>
    <submittedName>
        <fullName evidence="2">Uncharacterized protein</fullName>
    </submittedName>
</protein>
<dbReference type="STRING" id="479433.Caci_3812"/>
<keyword evidence="3" id="KW-1185">Reference proteome</keyword>
<accession>C7QDC0</accession>
<dbReference type="AlphaFoldDB" id="C7QDC0"/>
<dbReference type="KEGG" id="cai:Caci_3812"/>
<dbReference type="OrthoDB" id="8084250at2"/>
<name>C7QDC0_CATAD</name>